<dbReference type="AlphaFoldDB" id="A0A5C5UT80"/>
<dbReference type="Proteomes" id="UP000320791">
    <property type="component" value="Unassembled WGS sequence"/>
</dbReference>
<evidence type="ECO:0000313" key="3">
    <source>
        <dbReference type="Proteomes" id="UP000320791"/>
    </source>
</evidence>
<dbReference type="EMBL" id="VOHM01000001">
    <property type="protein sequence ID" value="TWT28987.1"/>
    <property type="molecule type" value="Genomic_DNA"/>
</dbReference>
<accession>A0A5C5UT80</accession>
<dbReference type="InterPro" id="IPR002035">
    <property type="entry name" value="VWF_A"/>
</dbReference>
<proteinExistence type="predicted"/>
<dbReference type="Gene3D" id="3.40.50.410">
    <property type="entry name" value="von Willebrand factor, type A domain"/>
    <property type="match status" value="1"/>
</dbReference>
<comment type="caution">
    <text evidence="2">The sequence shown here is derived from an EMBL/GenBank/DDBJ whole genome shotgun (WGS) entry which is preliminary data.</text>
</comment>
<dbReference type="InterPro" id="IPR036465">
    <property type="entry name" value="vWFA_dom_sf"/>
</dbReference>
<evidence type="ECO:0000259" key="1">
    <source>
        <dbReference type="PROSITE" id="PS50234"/>
    </source>
</evidence>
<evidence type="ECO:0000313" key="2">
    <source>
        <dbReference type="EMBL" id="TWT28987.1"/>
    </source>
</evidence>
<reference evidence="2 3" key="1">
    <citation type="submission" date="2019-08" db="EMBL/GenBank/DDBJ databases">
        <authorList>
            <person name="Lei W."/>
        </authorList>
    </citation>
    <scope>NUCLEOTIDE SEQUENCE [LARGE SCALE GENOMIC DNA]</scope>
    <source>
        <strain evidence="2 3">CCUG 58627</strain>
    </source>
</reference>
<dbReference type="CDD" id="cd00198">
    <property type="entry name" value="vWFA"/>
    <property type="match status" value="1"/>
</dbReference>
<keyword evidence="3" id="KW-1185">Reference proteome</keyword>
<dbReference type="SUPFAM" id="SSF53300">
    <property type="entry name" value="vWA-like"/>
    <property type="match status" value="1"/>
</dbReference>
<protein>
    <submittedName>
        <fullName evidence="2">VWA domain-containing protein</fullName>
    </submittedName>
</protein>
<dbReference type="RefSeq" id="WP_146323103.1">
    <property type="nucleotide sequence ID" value="NZ_BAABLR010000076.1"/>
</dbReference>
<gene>
    <name evidence="2" type="ORF">FRX94_00230</name>
</gene>
<feature type="domain" description="VWFA" evidence="1">
    <location>
        <begin position="230"/>
        <end position="408"/>
    </location>
</feature>
<sequence length="413" mass="43544">MKRDQANQQHEASDSSCIEGDVKLPVSSASTAVLQQLVTDYAASKPVVKDHCVKIEHVQDIKDAALVFLSGDVQGSLEAAKRSAASATWPVAQADPLGVAYKVGSEKPSGTWETLREQASIGAPASFEGKLAAAFLGNIHGQPYQVVTSTTTPKGMEFYQPEDTIAVPIYAVALNPAGSVTEDQTRAADDFTNFIKSTDAKTVKLASDELLTQAKQANVEVQVNLPTGTDTLVLLDTSSNMQTDMGGGSYFDETVAAIDPLLHAVGRNGGNVSLWNYSSPLTQGVNRAWRSNVEFSKNDDGTASMDAMRKFGTGGTPRTREALDEAMKKAGDHARETNNPVRLVLITTGTQDADPTTPYSGLDNVILEIVHIGSQPVDTGIADWATTHGGSATVVSTSSELQAALATIFGATG</sequence>
<organism evidence="2 3">
    <name type="scientific">Corynebacterium canis</name>
    <dbReference type="NCBI Taxonomy" id="679663"/>
    <lineage>
        <taxon>Bacteria</taxon>
        <taxon>Bacillati</taxon>
        <taxon>Actinomycetota</taxon>
        <taxon>Actinomycetes</taxon>
        <taxon>Mycobacteriales</taxon>
        <taxon>Corynebacteriaceae</taxon>
        <taxon>Corynebacterium</taxon>
    </lineage>
</organism>
<dbReference type="PROSITE" id="PS50234">
    <property type="entry name" value="VWFA"/>
    <property type="match status" value="1"/>
</dbReference>
<dbReference type="OrthoDB" id="4427980at2"/>
<name>A0A5C5UT80_9CORY</name>